<feature type="domain" description="SCP" evidence="3">
    <location>
        <begin position="7"/>
        <end position="166"/>
    </location>
</feature>
<comment type="subcellular location">
    <subcellularLocation>
        <location evidence="1">Secreted</location>
    </subcellularLocation>
</comment>
<protein>
    <submittedName>
        <fullName evidence="4">CG3640</fullName>
    </submittedName>
</protein>
<evidence type="ECO:0000256" key="1">
    <source>
        <dbReference type="ARBA" id="ARBA00004613"/>
    </source>
</evidence>
<dbReference type="SMART" id="SM00198">
    <property type="entry name" value="SCP"/>
    <property type="match status" value="1"/>
</dbReference>
<keyword evidence="5" id="KW-1185">Reference proteome</keyword>
<evidence type="ECO:0000313" key="4">
    <source>
        <dbReference type="EMBL" id="ALC49417.1"/>
    </source>
</evidence>
<gene>
    <name evidence="4" type="ORF">Dbus_chrXg1273</name>
</gene>
<dbReference type="InterPro" id="IPR035940">
    <property type="entry name" value="CAP_sf"/>
</dbReference>
<reference evidence="4 5" key="1">
    <citation type="submission" date="2015-08" db="EMBL/GenBank/DDBJ databases">
        <title>Ancestral chromatin configuration constrains chromatin evolution on differentiating sex chromosomes in Drosophila.</title>
        <authorList>
            <person name="Zhou Q."/>
            <person name="Bachtrog D."/>
        </authorList>
    </citation>
    <scope>NUCLEOTIDE SEQUENCE [LARGE SCALE GENOMIC DNA]</scope>
    <source>
        <tissue evidence="4">Whole larvae</tissue>
    </source>
</reference>
<dbReference type="OMA" id="CNASEEP"/>
<dbReference type="STRING" id="30019.A0A0M4EZ75"/>
<dbReference type="Gene3D" id="3.40.33.10">
    <property type="entry name" value="CAP"/>
    <property type="match status" value="1"/>
</dbReference>
<dbReference type="AlphaFoldDB" id="A0A0M4EZ75"/>
<feature type="non-terminal residue" evidence="4">
    <location>
        <position position="200"/>
    </location>
</feature>
<sequence length="200" mass="22722">MVNMNADLRSQIITMHNTKRNQIALGEMSRYRPAERMATVRWSPDLATLAEYNVKQCKLAEDPCHSTSKFKYSGQNLRLIQYSGLRTSRTNSELISTVINGWWNQHQHANQIVINSYPASWGGNDFTTMVQEYTWAVGCAIARYQSPDGTNNFLMNCYYAHMNRVNKPVYKRGTTASGCKTGKNVNYPGLCKVAEVYDLS</sequence>
<dbReference type="SUPFAM" id="SSF55797">
    <property type="entry name" value="PR-1-like"/>
    <property type="match status" value="1"/>
</dbReference>
<dbReference type="CDD" id="cd05380">
    <property type="entry name" value="CAP_euk"/>
    <property type="match status" value="1"/>
</dbReference>
<dbReference type="GO" id="GO:0005576">
    <property type="term" value="C:extracellular region"/>
    <property type="evidence" value="ECO:0007669"/>
    <property type="project" value="UniProtKB-SubCell"/>
</dbReference>
<dbReference type="EMBL" id="CP012528">
    <property type="protein sequence ID" value="ALC49417.1"/>
    <property type="molecule type" value="Genomic_DNA"/>
</dbReference>
<keyword evidence="2" id="KW-0964">Secreted</keyword>
<dbReference type="InterPro" id="IPR014044">
    <property type="entry name" value="CAP_dom"/>
</dbReference>
<dbReference type="OrthoDB" id="414826at2759"/>
<dbReference type="Proteomes" id="UP000494163">
    <property type="component" value="Chromosome X"/>
</dbReference>
<evidence type="ECO:0000256" key="2">
    <source>
        <dbReference type="ARBA" id="ARBA00022525"/>
    </source>
</evidence>
<dbReference type="Pfam" id="PF00188">
    <property type="entry name" value="CAP"/>
    <property type="match status" value="1"/>
</dbReference>
<proteinExistence type="predicted"/>
<organism evidence="4 5">
    <name type="scientific">Drosophila busckii</name>
    <name type="common">Fruit fly</name>
    <dbReference type="NCBI Taxonomy" id="30019"/>
    <lineage>
        <taxon>Eukaryota</taxon>
        <taxon>Metazoa</taxon>
        <taxon>Ecdysozoa</taxon>
        <taxon>Arthropoda</taxon>
        <taxon>Hexapoda</taxon>
        <taxon>Insecta</taxon>
        <taxon>Pterygota</taxon>
        <taxon>Neoptera</taxon>
        <taxon>Endopterygota</taxon>
        <taxon>Diptera</taxon>
        <taxon>Brachycera</taxon>
        <taxon>Muscomorpha</taxon>
        <taxon>Ephydroidea</taxon>
        <taxon>Drosophilidae</taxon>
        <taxon>Drosophila</taxon>
    </lineage>
</organism>
<dbReference type="SMR" id="A0A0M4EZ75"/>
<accession>A0A0M4EZ75</accession>
<evidence type="ECO:0000259" key="3">
    <source>
        <dbReference type="SMART" id="SM00198"/>
    </source>
</evidence>
<name>A0A0M4EZ75_DROBS</name>
<evidence type="ECO:0000313" key="5">
    <source>
        <dbReference type="Proteomes" id="UP000494163"/>
    </source>
</evidence>